<dbReference type="Proteomes" id="UP000283269">
    <property type="component" value="Unassembled WGS sequence"/>
</dbReference>
<sequence>MDFVDFIETEQGNLAGAAASVEDLVEELDEAKEMRLHEQRAWEDWQSQVDDVLGQEQRTLLQQFRYQKSRKRYNCTQRIIGLQAEDNRMISWQMLDNG</sequence>
<proteinExistence type="predicted"/>
<keyword evidence="3" id="KW-1185">Reference proteome</keyword>
<protein>
    <submittedName>
        <fullName evidence="2">Uncharacterized protein</fullName>
    </submittedName>
</protein>
<dbReference type="EMBL" id="NHYD01003856">
    <property type="protein sequence ID" value="PPQ71615.1"/>
    <property type="molecule type" value="Genomic_DNA"/>
</dbReference>
<keyword evidence="1" id="KW-0175">Coiled coil</keyword>
<organism evidence="2 3">
    <name type="scientific">Psilocybe cyanescens</name>
    <dbReference type="NCBI Taxonomy" id="93625"/>
    <lineage>
        <taxon>Eukaryota</taxon>
        <taxon>Fungi</taxon>
        <taxon>Dikarya</taxon>
        <taxon>Basidiomycota</taxon>
        <taxon>Agaricomycotina</taxon>
        <taxon>Agaricomycetes</taxon>
        <taxon>Agaricomycetidae</taxon>
        <taxon>Agaricales</taxon>
        <taxon>Agaricineae</taxon>
        <taxon>Strophariaceae</taxon>
        <taxon>Psilocybe</taxon>
    </lineage>
</organism>
<evidence type="ECO:0000313" key="3">
    <source>
        <dbReference type="Proteomes" id="UP000283269"/>
    </source>
</evidence>
<reference evidence="2 3" key="1">
    <citation type="journal article" date="2018" name="Evol. Lett.">
        <title>Horizontal gene cluster transfer increased hallucinogenic mushroom diversity.</title>
        <authorList>
            <person name="Reynolds H.T."/>
            <person name="Vijayakumar V."/>
            <person name="Gluck-Thaler E."/>
            <person name="Korotkin H.B."/>
            <person name="Matheny P.B."/>
            <person name="Slot J.C."/>
        </authorList>
    </citation>
    <scope>NUCLEOTIDE SEQUENCE [LARGE SCALE GENOMIC DNA]</scope>
    <source>
        <strain evidence="2 3">2631</strain>
    </source>
</reference>
<gene>
    <name evidence="2" type="ORF">CVT25_007999</name>
</gene>
<evidence type="ECO:0000313" key="2">
    <source>
        <dbReference type="EMBL" id="PPQ71615.1"/>
    </source>
</evidence>
<evidence type="ECO:0000256" key="1">
    <source>
        <dbReference type="SAM" id="Coils"/>
    </source>
</evidence>
<dbReference type="AlphaFoldDB" id="A0A409VZD5"/>
<dbReference type="InParanoid" id="A0A409VZD5"/>
<feature type="coiled-coil region" evidence="1">
    <location>
        <begin position="14"/>
        <end position="41"/>
    </location>
</feature>
<name>A0A409VZD5_PSICY</name>
<comment type="caution">
    <text evidence="2">The sequence shown here is derived from an EMBL/GenBank/DDBJ whole genome shotgun (WGS) entry which is preliminary data.</text>
</comment>
<accession>A0A409VZD5</accession>